<evidence type="ECO:0000256" key="5">
    <source>
        <dbReference type="SAM" id="Phobius"/>
    </source>
</evidence>
<dbReference type="PANTHER" id="PTHR11863">
    <property type="entry name" value="STEROL DESATURASE"/>
    <property type="match status" value="1"/>
</dbReference>
<evidence type="ECO:0000259" key="6">
    <source>
        <dbReference type="Pfam" id="PF04116"/>
    </source>
</evidence>
<comment type="subcellular location">
    <subcellularLocation>
        <location evidence="1">Membrane</location>
    </subcellularLocation>
</comment>
<dbReference type="Pfam" id="PF04116">
    <property type="entry name" value="FA_hydroxylase"/>
    <property type="match status" value="1"/>
</dbReference>
<keyword evidence="4 5" id="KW-0472">Membrane</keyword>
<dbReference type="InterPro" id="IPR006694">
    <property type="entry name" value="Fatty_acid_hydroxylase"/>
</dbReference>
<feature type="transmembrane region" description="Helical" evidence="5">
    <location>
        <begin position="146"/>
        <end position="164"/>
    </location>
</feature>
<dbReference type="STRING" id="7176.B0WWP6"/>
<dbReference type="EMBL" id="DS232151">
    <property type="protein sequence ID" value="EDS36138.1"/>
    <property type="molecule type" value="Genomic_DNA"/>
</dbReference>
<feature type="domain" description="Fatty acid hydroxylase" evidence="6">
    <location>
        <begin position="158"/>
        <end position="281"/>
    </location>
</feature>
<dbReference type="KEGG" id="cqu:CpipJ_CPIJ011628"/>
<feature type="transmembrane region" description="Helical" evidence="5">
    <location>
        <begin position="38"/>
        <end position="61"/>
    </location>
</feature>
<proteinExistence type="predicted"/>
<feature type="transmembrane region" description="Helical" evidence="5">
    <location>
        <begin position="103"/>
        <end position="126"/>
    </location>
</feature>
<dbReference type="VEuPathDB" id="VectorBase:CPIJ011628"/>
<evidence type="ECO:0000313" key="7">
    <source>
        <dbReference type="EMBL" id="EDS36138.1"/>
    </source>
</evidence>
<dbReference type="OrthoDB" id="408954at2759"/>
<reference evidence="7" key="1">
    <citation type="submission" date="2007-03" db="EMBL/GenBank/DDBJ databases">
        <title>Annotation of Culex pipiens quinquefasciatus.</title>
        <authorList>
            <consortium name="The Broad Institute Genome Sequencing Platform"/>
            <person name="Atkinson P.W."/>
            <person name="Hemingway J."/>
            <person name="Christensen B.M."/>
            <person name="Higgs S."/>
            <person name="Kodira C."/>
            <person name="Hannick L."/>
            <person name="Megy K."/>
            <person name="O'Leary S."/>
            <person name="Pearson M."/>
            <person name="Haas B.J."/>
            <person name="Mauceli E."/>
            <person name="Wortman J.R."/>
            <person name="Lee N.H."/>
            <person name="Guigo R."/>
            <person name="Stanke M."/>
            <person name="Alvarado L."/>
            <person name="Amedeo P."/>
            <person name="Antoine C.H."/>
            <person name="Arensburger P."/>
            <person name="Bidwell S.L."/>
            <person name="Crawford M."/>
            <person name="Camaro F."/>
            <person name="Devon K."/>
            <person name="Engels R."/>
            <person name="Hammond M."/>
            <person name="Howarth C."/>
            <person name="Koehrsen M."/>
            <person name="Lawson D."/>
            <person name="Montgomery P."/>
            <person name="Nene V."/>
            <person name="Nusbaum C."/>
            <person name="Puiu D."/>
            <person name="Romero-Severson J."/>
            <person name="Severson D.W."/>
            <person name="Shumway M."/>
            <person name="Sisk P."/>
            <person name="Stolte C."/>
            <person name="Zeng Q."/>
            <person name="Eisenstadt E."/>
            <person name="Fraser-Liggett C."/>
            <person name="Strausberg R."/>
            <person name="Galagan J."/>
            <person name="Birren B."/>
            <person name="Collins F.H."/>
        </authorList>
    </citation>
    <scope>NUCLEOTIDE SEQUENCE [LARGE SCALE GENOMIC DNA]</scope>
    <source>
        <strain evidence="7">JHB</strain>
    </source>
</reference>
<evidence type="ECO:0000313" key="9">
    <source>
        <dbReference type="Proteomes" id="UP000002320"/>
    </source>
</evidence>
<evidence type="ECO:0000256" key="1">
    <source>
        <dbReference type="ARBA" id="ARBA00004370"/>
    </source>
</evidence>
<dbReference type="GO" id="GO:0008610">
    <property type="term" value="P:lipid biosynthetic process"/>
    <property type="evidence" value="ECO:0007669"/>
    <property type="project" value="InterPro"/>
</dbReference>
<dbReference type="eggNOG" id="KOG0873">
    <property type="taxonomic scope" value="Eukaryota"/>
</dbReference>
<dbReference type="GO" id="GO:0016020">
    <property type="term" value="C:membrane"/>
    <property type="evidence" value="ECO:0007669"/>
    <property type="project" value="UniProtKB-SubCell"/>
</dbReference>
<sequence>MGNITCIPERRNGSGLEVFLQQKWNDFLDVAGDDPANLHVWGMLACVYSQYWLIGGLYVFMDVRGWPRFLRKYKTQPGVNEPISWADLQRVSCRLKFERMSPYYTRIIFIIQILKTVLINQALLTVPMAYFGFHLAGKHTLPDVRALPPLTTIIHDLIICLVLWEATNYCTHRTLHHRLIYRFVHKRHHEFTAPIAWVASYVHPVEHIVSDTIPASVGPALLNCHLVTAVLWFSWLVHHSLITHSGYHLPLLKSPEAHDYHHLKFTQCYSPLGVMDWLFGTDDRFRQSKHAKRDRRLFGTKSARELVPDKD</sequence>
<evidence type="ECO:0000256" key="2">
    <source>
        <dbReference type="ARBA" id="ARBA00022692"/>
    </source>
</evidence>
<keyword evidence="3 5" id="KW-1133">Transmembrane helix</keyword>
<dbReference type="OMA" id="THIITAW"/>
<dbReference type="InParanoid" id="B0WWP6"/>
<dbReference type="HOGENOM" id="CLU_047036_1_1_1"/>
<keyword evidence="2 5" id="KW-0812">Transmembrane</keyword>
<evidence type="ECO:0000256" key="4">
    <source>
        <dbReference type="ARBA" id="ARBA00023136"/>
    </source>
</evidence>
<evidence type="ECO:0000256" key="3">
    <source>
        <dbReference type="ARBA" id="ARBA00022989"/>
    </source>
</evidence>
<evidence type="ECO:0000313" key="8">
    <source>
        <dbReference type="EnsemblMetazoa" id="CPIJ011628-PA"/>
    </source>
</evidence>
<protein>
    <submittedName>
        <fullName evidence="7">Sterol desaturase</fullName>
    </submittedName>
</protein>
<dbReference type="VEuPathDB" id="VectorBase:CQUJHB015120"/>
<gene>
    <name evidence="8" type="primary">6044288</name>
    <name evidence="7" type="ORF">CpipJ_CPIJ011628</name>
</gene>
<dbReference type="AlphaFoldDB" id="B0WWP6"/>
<organism>
    <name type="scientific">Culex quinquefasciatus</name>
    <name type="common">Southern house mosquito</name>
    <name type="synonym">Culex pungens</name>
    <dbReference type="NCBI Taxonomy" id="7176"/>
    <lineage>
        <taxon>Eukaryota</taxon>
        <taxon>Metazoa</taxon>
        <taxon>Ecdysozoa</taxon>
        <taxon>Arthropoda</taxon>
        <taxon>Hexapoda</taxon>
        <taxon>Insecta</taxon>
        <taxon>Pterygota</taxon>
        <taxon>Neoptera</taxon>
        <taxon>Endopterygota</taxon>
        <taxon>Diptera</taxon>
        <taxon>Nematocera</taxon>
        <taxon>Culicoidea</taxon>
        <taxon>Culicidae</taxon>
        <taxon>Culicinae</taxon>
        <taxon>Culicini</taxon>
        <taxon>Culex</taxon>
        <taxon>Culex</taxon>
    </lineage>
</organism>
<keyword evidence="9" id="KW-1185">Reference proteome</keyword>
<dbReference type="GO" id="GO:0016491">
    <property type="term" value="F:oxidoreductase activity"/>
    <property type="evidence" value="ECO:0007669"/>
    <property type="project" value="InterPro"/>
</dbReference>
<accession>B0WWP6</accession>
<name>B0WWP6_CULQU</name>
<dbReference type="EnsemblMetazoa" id="CPIJ011628-RA">
    <property type="protein sequence ID" value="CPIJ011628-PA"/>
    <property type="gene ID" value="CPIJ011628"/>
</dbReference>
<dbReference type="InterPro" id="IPR050307">
    <property type="entry name" value="Sterol_Desaturase_Related"/>
</dbReference>
<dbReference type="Proteomes" id="UP000002320">
    <property type="component" value="Unassembled WGS sequence"/>
</dbReference>
<dbReference type="GO" id="GO:0005506">
    <property type="term" value="F:iron ion binding"/>
    <property type="evidence" value="ECO:0007669"/>
    <property type="project" value="InterPro"/>
</dbReference>
<reference evidence="8" key="2">
    <citation type="submission" date="2021-02" db="UniProtKB">
        <authorList>
            <consortium name="EnsemblMetazoa"/>
        </authorList>
    </citation>
    <scope>IDENTIFICATION</scope>
    <source>
        <strain evidence="8">JHB</strain>
    </source>
</reference>